<feature type="transmembrane region" description="Helical" evidence="2">
    <location>
        <begin position="134"/>
        <end position="154"/>
    </location>
</feature>
<name>E6ZY53_SPORE</name>
<evidence type="ECO:0000313" key="3">
    <source>
        <dbReference type="EMBL" id="CBQ72160.1"/>
    </source>
</evidence>
<dbReference type="AlphaFoldDB" id="E6ZY53"/>
<feature type="region of interest" description="Disordered" evidence="1">
    <location>
        <begin position="228"/>
        <end position="248"/>
    </location>
</feature>
<keyword evidence="2" id="KW-0472">Membrane</keyword>
<accession>E6ZY53</accession>
<evidence type="ECO:0000256" key="2">
    <source>
        <dbReference type="SAM" id="Phobius"/>
    </source>
</evidence>
<organism evidence="3 4">
    <name type="scientific">Sporisorium reilianum (strain SRZ2)</name>
    <name type="common">Maize head smut fungus</name>
    <dbReference type="NCBI Taxonomy" id="999809"/>
    <lineage>
        <taxon>Eukaryota</taxon>
        <taxon>Fungi</taxon>
        <taxon>Dikarya</taxon>
        <taxon>Basidiomycota</taxon>
        <taxon>Ustilaginomycotina</taxon>
        <taxon>Ustilaginomycetes</taxon>
        <taxon>Ustilaginales</taxon>
        <taxon>Ustilaginaceae</taxon>
        <taxon>Sporisorium</taxon>
    </lineage>
</organism>
<evidence type="ECO:0000313" key="4">
    <source>
        <dbReference type="Proteomes" id="UP000008867"/>
    </source>
</evidence>
<dbReference type="eggNOG" id="ENOG502RDX9">
    <property type="taxonomic scope" value="Eukaryota"/>
</dbReference>
<dbReference type="EMBL" id="FQ311452">
    <property type="protein sequence ID" value="CBQ72160.1"/>
    <property type="molecule type" value="Genomic_DNA"/>
</dbReference>
<feature type="transmembrane region" description="Helical" evidence="2">
    <location>
        <begin position="88"/>
        <end position="114"/>
    </location>
</feature>
<keyword evidence="4" id="KW-1185">Reference proteome</keyword>
<feature type="transmembrane region" description="Helical" evidence="2">
    <location>
        <begin position="40"/>
        <end position="57"/>
    </location>
</feature>
<keyword evidence="2" id="KW-0812">Transmembrane</keyword>
<proteinExistence type="predicted"/>
<dbReference type="HOGENOM" id="CLU_1120730_0_0_1"/>
<protein>
    <submittedName>
        <fullName evidence="3">Related to cytochrome c oxidase subunit I</fullName>
    </submittedName>
</protein>
<gene>
    <name evidence="3" type="ORF">sr10663</name>
</gene>
<dbReference type="VEuPathDB" id="FungiDB:sr10663"/>
<dbReference type="Proteomes" id="UP000008867">
    <property type="component" value="Chromosome 3"/>
</dbReference>
<dbReference type="OrthoDB" id="2554936at2759"/>
<keyword evidence="2" id="KW-1133">Transmembrane helix</keyword>
<reference evidence="3 4" key="1">
    <citation type="journal article" date="2010" name="Science">
        <title>Pathogenicity determinants in smut fungi revealed by genome comparison.</title>
        <authorList>
            <person name="Schirawski J."/>
            <person name="Mannhaupt G."/>
            <person name="Muench K."/>
            <person name="Brefort T."/>
            <person name="Schipper K."/>
            <person name="Doehlemann G."/>
            <person name="Di Stasio M."/>
            <person name="Roessel N."/>
            <person name="Mendoza-Mendoza A."/>
            <person name="Pester D."/>
            <person name="Mueller O."/>
            <person name="Winterberg B."/>
            <person name="Meyer E."/>
            <person name="Ghareeb H."/>
            <person name="Wollenberg T."/>
            <person name="Muensterkoetter M."/>
            <person name="Wong P."/>
            <person name="Walter M."/>
            <person name="Stukenbrock E."/>
            <person name="Gueldener U."/>
            <person name="Kahmann R."/>
        </authorList>
    </citation>
    <scope>NUCLEOTIDE SEQUENCE [LARGE SCALE GENOMIC DNA]</scope>
    <source>
        <strain evidence="4">SRZ2</strain>
    </source>
</reference>
<sequence>MPKILPDDTSYRMQSCTLTALSAISVQYFLDGTKFALPDILRIAGTLVLPTATFSLLHGRHISLQRVAALCLSHTEPYYRLAMKNKTILTHGGMSTIFQLLASTALLSNLPLLYYRLMHGEVAAWWGMVEKPVAWFFGAVNLTVVVVCWVMVLTQEEMRVEFDSQVSEDDVPLNKLGKAKKKGAKKEEWTKVASTSRRHDVWIKPILLPNGDAVGVFDMATRLAPNHPLYKPDADTKPSGPILRISLP</sequence>
<evidence type="ECO:0000256" key="1">
    <source>
        <dbReference type="SAM" id="MobiDB-lite"/>
    </source>
</evidence>